<dbReference type="AlphaFoldDB" id="A0A2S9YWK5"/>
<dbReference type="OrthoDB" id="5515600at2"/>
<sequence>MIKLEAKNWTVVGDLLVSFNLPGPIPSEVWTDYCDTIASPQVLKVLAASIGAVEVDSAQRQQINRALRVAPQAMAAIVTDEAIVRGLMTATAWLGRVDLEAFPWHRIADAYRHLSPTGVGEKQALDLVDEVRARVEAGEPRVGK</sequence>
<comment type="caution">
    <text evidence="1">The sequence shown here is derived from an EMBL/GenBank/DDBJ whole genome shotgun (WGS) entry which is preliminary data.</text>
</comment>
<reference evidence="1 2" key="1">
    <citation type="submission" date="2018-03" db="EMBL/GenBank/DDBJ databases">
        <title>Draft Genome Sequences of the Obligatory Marine Myxobacteria Enhygromyxa salina SWB007.</title>
        <authorList>
            <person name="Poehlein A."/>
            <person name="Moghaddam J.A."/>
            <person name="Harms H."/>
            <person name="Alanjari M."/>
            <person name="Koenig G.M."/>
            <person name="Daniel R."/>
            <person name="Schaeberle T.F."/>
        </authorList>
    </citation>
    <scope>NUCLEOTIDE SEQUENCE [LARGE SCALE GENOMIC DNA]</scope>
    <source>
        <strain evidence="1 2">SWB007</strain>
    </source>
</reference>
<proteinExistence type="predicted"/>
<organism evidence="1 2">
    <name type="scientific">Enhygromyxa salina</name>
    <dbReference type="NCBI Taxonomy" id="215803"/>
    <lineage>
        <taxon>Bacteria</taxon>
        <taxon>Pseudomonadati</taxon>
        <taxon>Myxococcota</taxon>
        <taxon>Polyangia</taxon>
        <taxon>Nannocystales</taxon>
        <taxon>Nannocystaceae</taxon>
        <taxon>Enhygromyxa</taxon>
    </lineage>
</organism>
<protein>
    <submittedName>
        <fullName evidence="1">Uncharacterized protein</fullName>
    </submittedName>
</protein>
<dbReference type="Proteomes" id="UP000238823">
    <property type="component" value="Unassembled WGS sequence"/>
</dbReference>
<evidence type="ECO:0000313" key="2">
    <source>
        <dbReference type="Proteomes" id="UP000238823"/>
    </source>
</evidence>
<gene>
    <name evidence="1" type="ORF">ENSA7_08000</name>
</gene>
<accession>A0A2S9YWK5</accession>
<dbReference type="RefSeq" id="WP_146157301.1">
    <property type="nucleotide sequence ID" value="NZ_PVNL01000020.1"/>
</dbReference>
<dbReference type="EMBL" id="PVNL01000020">
    <property type="protein sequence ID" value="PRQ09476.1"/>
    <property type="molecule type" value="Genomic_DNA"/>
</dbReference>
<name>A0A2S9YWK5_9BACT</name>
<evidence type="ECO:0000313" key="1">
    <source>
        <dbReference type="EMBL" id="PRQ09476.1"/>
    </source>
</evidence>